<dbReference type="Gene3D" id="2.160.20.10">
    <property type="entry name" value="Single-stranded right-handed beta-helix, Pectin lyase-like"/>
    <property type="match status" value="1"/>
</dbReference>
<sequence length="443" mass="48386">MSEILRDNGQNHVSDTSSPRELGSNSSGHSLPRRNALILGGLTAAAAFLESCSLIGERFPRLQPIRKAFPEYQDFPRVWTADDLSFALQDSLAHLQESSTKRVEITLAGGEIFIDRKLTFNIPDGVEVRIKAHPDGTRIKGSEELSRHPGNWGAKDNNLIQFNVGEGSNLSIDGIFFHGGSERAGIGGYQAPDSPWDAILAVYGQDAAARGIADKDSVRMGKVHLKDCHFESSEAPGTMLQGLTDLKVEGCTSRATDCLVTVNMCDRGEITDCYGENFLSDFVFGVWSKNILVRNCGVNLAWAGYNFRSCQNVLVKDSYAGYTLAAATTSEVIPGSNERTVGITFENFHTYGSSCVYAFQHAEKVHLAGGVHDGLGEVLTAQGYIARVRNPEWIARKPIYLGPNIAEITSQDLHFRKSEVAPLDYLVGPNETLEGSHFYGFES</sequence>
<organism evidence="2 3">
    <name type="scientific">Candidatus Woesebacteria bacterium GW2011_GWB1_43_14</name>
    <dbReference type="NCBI Taxonomy" id="1618578"/>
    <lineage>
        <taxon>Bacteria</taxon>
        <taxon>Candidatus Woeseibacteriota</taxon>
    </lineage>
</organism>
<comment type="caution">
    <text evidence="2">The sequence shown here is derived from an EMBL/GenBank/DDBJ whole genome shotgun (WGS) entry which is preliminary data.</text>
</comment>
<gene>
    <name evidence="2" type="ORF">UV74_C0005G0007</name>
</gene>
<dbReference type="Proteomes" id="UP000034090">
    <property type="component" value="Unassembled WGS sequence"/>
</dbReference>
<dbReference type="EMBL" id="LCFQ01000005">
    <property type="protein sequence ID" value="KKS98284.1"/>
    <property type="molecule type" value="Genomic_DNA"/>
</dbReference>
<dbReference type="AlphaFoldDB" id="A0A0G1DKV5"/>
<dbReference type="InterPro" id="IPR011050">
    <property type="entry name" value="Pectin_lyase_fold/virulence"/>
</dbReference>
<evidence type="ECO:0000256" key="1">
    <source>
        <dbReference type="SAM" id="MobiDB-lite"/>
    </source>
</evidence>
<dbReference type="STRING" id="1618578.UV74_C0005G0007"/>
<protein>
    <recommendedName>
        <fullName evidence="4">Right handed beta helix domain-containing protein</fullName>
    </recommendedName>
</protein>
<name>A0A0G1DKV5_9BACT</name>
<proteinExistence type="predicted"/>
<feature type="compositionally biased region" description="Polar residues" evidence="1">
    <location>
        <begin position="8"/>
        <end position="29"/>
    </location>
</feature>
<evidence type="ECO:0008006" key="4">
    <source>
        <dbReference type="Google" id="ProtNLM"/>
    </source>
</evidence>
<reference evidence="2 3" key="1">
    <citation type="journal article" date="2015" name="Nature">
        <title>rRNA introns, odd ribosomes, and small enigmatic genomes across a large radiation of phyla.</title>
        <authorList>
            <person name="Brown C.T."/>
            <person name="Hug L.A."/>
            <person name="Thomas B.C."/>
            <person name="Sharon I."/>
            <person name="Castelle C.J."/>
            <person name="Singh A."/>
            <person name="Wilkins M.J."/>
            <person name="Williams K.H."/>
            <person name="Banfield J.F."/>
        </authorList>
    </citation>
    <scope>NUCLEOTIDE SEQUENCE [LARGE SCALE GENOMIC DNA]</scope>
</reference>
<accession>A0A0G1DKV5</accession>
<dbReference type="InterPro" id="IPR012334">
    <property type="entry name" value="Pectin_lyas_fold"/>
</dbReference>
<feature type="region of interest" description="Disordered" evidence="1">
    <location>
        <begin position="1"/>
        <end position="29"/>
    </location>
</feature>
<dbReference type="SUPFAM" id="SSF51126">
    <property type="entry name" value="Pectin lyase-like"/>
    <property type="match status" value="1"/>
</dbReference>
<evidence type="ECO:0000313" key="3">
    <source>
        <dbReference type="Proteomes" id="UP000034090"/>
    </source>
</evidence>
<evidence type="ECO:0000313" key="2">
    <source>
        <dbReference type="EMBL" id="KKS98284.1"/>
    </source>
</evidence>